<feature type="region of interest" description="Disordered" evidence="1">
    <location>
        <begin position="105"/>
        <end position="128"/>
    </location>
</feature>
<organism evidence="2 3">
    <name type="scientific">Brassica cretica</name>
    <name type="common">Mustard</name>
    <dbReference type="NCBI Taxonomy" id="69181"/>
    <lineage>
        <taxon>Eukaryota</taxon>
        <taxon>Viridiplantae</taxon>
        <taxon>Streptophyta</taxon>
        <taxon>Embryophyta</taxon>
        <taxon>Tracheophyta</taxon>
        <taxon>Spermatophyta</taxon>
        <taxon>Magnoliopsida</taxon>
        <taxon>eudicotyledons</taxon>
        <taxon>Gunneridae</taxon>
        <taxon>Pentapetalae</taxon>
        <taxon>rosids</taxon>
        <taxon>malvids</taxon>
        <taxon>Brassicales</taxon>
        <taxon>Brassicaceae</taxon>
        <taxon>Brassiceae</taxon>
        <taxon>Brassica</taxon>
    </lineage>
</organism>
<feature type="compositionally biased region" description="Basic residues" evidence="1">
    <location>
        <begin position="9"/>
        <end position="18"/>
    </location>
</feature>
<name>A0A8S9KNR8_BRACR</name>
<dbReference type="AlphaFoldDB" id="A0A8S9KNR8"/>
<feature type="compositionally biased region" description="Basic and acidic residues" evidence="1">
    <location>
        <begin position="105"/>
        <end position="121"/>
    </location>
</feature>
<protein>
    <submittedName>
        <fullName evidence="2">Uncharacterized protein</fullName>
    </submittedName>
</protein>
<evidence type="ECO:0000313" key="2">
    <source>
        <dbReference type="EMBL" id="KAF2596524.1"/>
    </source>
</evidence>
<dbReference type="EMBL" id="QGKW02000717">
    <property type="protein sequence ID" value="KAF2596524.1"/>
    <property type="molecule type" value="Genomic_DNA"/>
</dbReference>
<evidence type="ECO:0000256" key="1">
    <source>
        <dbReference type="SAM" id="MobiDB-lite"/>
    </source>
</evidence>
<evidence type="ECO:0000313" key="3">
    <source>
        <dbReference type="Proteomes" id="UP000712281"/>
    </source>
</evidence>
<feature type="compositionally biased region" description="Polar residues" evidence="1">
    <location>
        <begin position="30"/>
        <end position="41"/>
    </location>
</feature>
<comment type="caution">
    <text evidence="2">The sequence shown here is derived from an EMBL/GenBank/DDBJ whole genome shotgun (WGS) entry which is preliminary data.</text>
</comment>
<accession>A0A8S9KNR8</accession>
<sequence>MGEDDPHRVHLVHGRGRPAPRSPRPWVRTNLPSRNRASSSKFPLHNPRALGRNTHVSSRLGLSKKDFGKSYKNLVVEMDSFLSYKTAMEKINVNFLKIIMKGDEKWKSPSRDESGPGKDNGDLQGRLG</sequence>
<reference evidence="2" key="1">
    <citation type="submission" date="2019-12" db="EMBL/GenBank/DDBJ databases">
        <title>Genome sequencing and annotation of Brassica cretica.</title>
        <authorList>
            <person name="Studholme D.J."/>
            <person name="Sarris P.F."/>
        </authorList>
    </citation>
    <scope>NUCLEOTIDE SEQUENCE</scope>
    <source>
        <strain evidence="2">PFS-001/15</strain>
        <tissue evidence="2">Leaf</tissue>
    </source>
</reference>
<gene>
    <name evidence="2" type="ORF">F2Q68_00011260</name>
</gene>
<proteinExistence type="predicted"/>
<feature type="region of interest" description="Disordered" evidence="1">
    <location>
        <begin position="1"/>
        <end position="57"/>
    </location>
</feature>
<dbReference type="Proteomes" id="UP000712281">
    <property type="component" value="Unassembled WGS sequence"/>
</dbReference>